<dbReference type="Proteomes" id="UP001254832">
    <property type="component" value="Unassembled WGS sequence"/>
</dbReference>
<dbReference type="InterPro" id="IPR036778">
    <property type="entry name" value="OHCU_decarboxylase_sf"/>
</dbReference>
<name>A0AAP5LM80_PAEAM</name>
<dbReference type="EMBL" id="JAVDTR010000007">
    <property type="protein sequence ID" value="MDR6724282.1"/>
    <property type="molecule type" value="Genomic_DNA"/>
</dbReference>
<dbReference type="Pfam" id="PF09349">
    <property type="entry name" value="OHCU_decarbox"/>
    <property type="match status" value="1"/>
</dbReference>
<dbReference type="NCBIfam" id="TIGR03164">
    <property type="entry name" value="UHCUDC"/>
    <property type="match status" value="1"/>
</dbReference>
<evidence type="ECO:0000256" key="3">
    <source>
        <dbReference type="ARBA" id="ARBA00004831"/>
    </source>
</evidence>
<dbReference type="GO" id="GO:0004846">
    <property type="term" value="F:urate oxidase activity"/>
    <property type="evidence" value="ECO:0007669"/>
    <property type="project" value="UniProtKB-EC"/>
</dbReference>
<dbReference type="GO" id="GO:0006144">
    <property type="term" value="P:purine nucleobase metabolic process"/>
    <property type="evidence" value="ECO:0007669"/>
    <property type="project" value="UniProtKB-KW"/>
</dbReference>
<dbReference type="PANTHER" id="PTHR43466">
    <property type="entry name" value="2-OXO-4-HYDROXY-4-CARBOXY-5-UREIDOIMIDAZOLINE DECARBOXYLASE-RELATED"/>
    <property type="match status" value="1"/>
</dbReference>
<reference evidence="9" key="1">
    <citation type="submission" date="2023-07" db="EMBL/GenBank/DDBJ databases">
        <title>Sorghum-associated microbial communities from plants grown in Nebraska, USA.</title>
        <authorList>
            <person name="Schachtman D."/>
        </authorList>
    </citation>
    <scope>NUCLEOTIDE SEQUENCE</scope>
    <source>
        <strain evidence="9">BE80</strain>
    </source>
</reference>
<comment type="pathway">
    <text evidence="3">Purine metabolism; urate degradation; (S)-allantoin from urate: step 1/3.</text>
</comment>
<dbReference type="InterPro" id="IPR018020">
    <property type="entry name" value="OHCU_decarboxylase"/>
</dbReference>
<comment type="pathway">
    <text evidence="2">Purine metabolism; urate degradation; (S)-allantoin from urate: step 3/3.</text>
</comment>
<accession>A0AAP5LM80</accession>
<keyword evidence="6 9" id="KW-0560">Oxidoreductase</keyword>
<dbReference type="Pfam" id="PF01014">
    <property type="entry name" value="Uricase"/>
    <property type="match status" value="1"/>
</dbReference>
<keyword evidence="5" id="KW-0210">Decarboxylase</keyword>
<dbReference type="RefSeq" id="WP_310140353.1">
    <property type="nucleotide sequence ID" value="NZ_JAVDTR010000007.1"/>
</dbReference>
<dbReference type="AlphaFoldDB" id="A0AAP5LM80"/>
<dbReference type="GO" id="GO:0000255">
    <property type="term" value="P:allantoin metabolic process"/>
    <property type="evidence" value="ECO:0007669"/>
    <property type="project" value="InterPro"/>
</dbReference>
<dbReference type="EC" id="1.7.3.3" evidence="9"/>
<evidence type="ECO:0000259" key="8">
    <source>
        <dbReference type="Pfam" id="PF09349"/>
    </source>
</evidence>
<dbReference type="InterPro" id="IPR002042">
    <property type="entry name" value="Uricase"/>
</dbReference>
<evidence type="ECO:0000256" key="7">
    <source>
        <dbReference type="ARBA" id="ARBA00023239"/>
    </source>
</evidence>
<comment type="caution">
    <text evidence="9">The sequence shown here is derived from an EMBL/GenBank/DDBJ whole genome shotgun (WGS) entry which is preliminary data.</text>
</comment>
<protein>
    <submittedName>
        <fullName evidence="9">Urate oxidase/2-oxo-4-hydroxy-4-carboxy-5-ureidoimidazoline decarboxylase</fullName>
        <ecNumber evidence="9">1.7.3.3</ecNumber>
        <ecNumber evidence="9">4.1.1.97</ecNumber>
    </submittedName>
</protein>
<gene>
    <name evidence="9" type="ORF">J2W91_002750</name>
</gene>
<comment type="catalytic activity">
    <reaction evidence="1">
        <text>5-hydroxy-2-oxo-4-ureido-2,5-dihydro-1H-imidazole-5-carboxylate + H(+) = (S)-allantoin + CO2</text>
        <dbReference type="Rhea" id="RHEA:26301"/>
        <dbReference type="ChEBI" id="CHEBI:15378"/>
        <dbReference type="ChEBI" id="CHEBI:15678"/>
        <dbReference type="ChEBI" id="CHEBI:16526"/>
        <dbReference type="ChEBI" id="CHEBI:58639"/>
        <dbReference type="EC" id="4.1.1.97"/>
    </reaction>
</comment>
<evidence type="ECO:0000256" key="5">
    <source>
        <dbReference type="ARBA" id="ARBA00022793"/>
    </source>
</evidence>
<evidence type="ECO:0000256" key="4">
    <source>
        <dbReference type="ARBA" id="ARBA00022631"/>
    </source>
</evidence>
<dbReference type="PANTHER" id="PTHR43466:SF1">
    <property type="entry name" value="2-OXO-4-HYDROXY-4-CARBOXY-5-UREIDOIMIDAZOLINE DECARBOXYLASE-RELATED"/>
    <property type="match status" value="1"/>
</dbReference>
<feature type="domain" description="Oxo-4-hydroxy-4-carboxy-5-ureidoimidazoline decarboxylase" evidence="8">
    <location>
        <begin position="9"/>
        <end position="161"/>
    </location>
</feature>
<dbReference type="InterPro" id="IPR017580">
    <property type="entry name" value="OHCU_decarboxylase-1"/>
</dbReference>
<proteinExistence type="predicted"/>
<sequence>MSEFIKLVNNWSITQFVHTFGGLFEESPWVAELTWPTRPFNSFEQMMKVMTSMVLVSNEDAQLELLRKHPDLGARIHMSNHSVNEQSGAGLDHLTEAQYNELRELNQEYTSRFGFPFILAVKGHTTDSILEAIRQRNHRRPEEEFQTALQEVFKIASIRLEQWIDQMGDEQALVVRAAKTQQRTMYYGKGDIWIYRSYAKPLTGIQVIPESPFAGRSNILFGMNVKVAIQGDHLLSSFAGSDLSDFLPTEAMNHFILRHASEYTGATMEGFLAYVSERFLVTYPQITKIQMTGDQILLEDTPIQTEGGYGVSDLVFRYSQNDRATAAIEAQHVGNRVELNNHFSGIADLRLIKVQGNELADLSSETYTASSKTTSNPLALYLSVNWRYADPRDGIHDERGRYVPAEQVRDVAATAFHDSTSASIEHLLYQMGHRLLSRFDQLCEVSFESNSRTWENILSVIQESESSPRGAVYTEPNPSYGFQGFSMTRDDLEIHPLNSKEEGA</sequence>
<dbReference type="GO" id="GO:0051997">
    <property type="term" value="F:2-oxo-4-hydroxy-4-carboxy-5-ureidoimidazoline decarboxylase activity"/>
    <property type="evidence" value="ECO:0007669"/>
    <property type="project" value="UniProtKB-EC"/>
</dbReference>
<dbReference type="EC" id="4.1.1.97" evidence="9"/>
<dbReference type="Gene3D" id="1.10.3330.10">
    <property type="entry name" value="Oxo-4-hydroxy-4-carboxy-5-ureidoimidazoline decarboxylase"/>
    <property type="match status" value="1"/>
</dbReference>
<dbReference type="SUPFAM" id="SSF158694">
    <property type="entry name" value="UraD-Like"/>
    <property type="match status" value="1"/>
</dbReference>
<evidence type="ECO:0000313" key="10">
    <source>
        <dbReference type="Proteomes" id="UP001254832"/>
    </source>
</evidence>
<dbReference type="GO" id="GO:0019628">
    <property type="term" value="P:urate catabolic process"/>
    <property type="evidence" value="ECO:0007669"/>
    <property type="project" value="TreeGrafter"/>
</dbReference>
<evidence type="ECO:0000256" key="2">
    <source>
        <dbReference type="ARBA" id="ARBA00004754"/>
    </source>
</evidence>
<organism evidence="9 10">
    <name type="scientific">Paenibacillus amylolyticus</name>
    <dbReference type="NCBI Taxonomy" id="1451"/>
    <lineage>
        <taxon>Bacteria</taxon>
        <taxon>Bacillati</taxon>
        <taxon>Bacillota</taxon>
        <taxon>Bacilli</taxon>
        <taxon>Bacillales</taxon>
        <taxon>Paenibacillaceae</taxon>
        <taxon>Paenibacillus</taxon>
    </lineage>
</organism>
<dbReference type="NCBIfam" id="TIGR03383">
    <property type="entry name" value="urate_oxi"/>
    <property type="match status" value="1"/>
</dbReference>
<evidence type="ECO:0000256" key="6">
    <source>
        <dbReference type="ARBA" id="ARBA00023002"/>
    </source>
</evidence>
<evidence type="ECO:0000256" key="1">
    <source>
        <dbReference type="ARBA" id="ARBA00001163"/>
    </source>
</evidence>
<keyword evidence="4" id="KW-0659">Purine metabolism</keyword>
<dbReference type="SUPFAM" id="SSF55620">
    <property type="entry name" value="Tetrahydrobiopterin biosynthesis enzymes-like"/>
    <property type="match status" value="2"/>
</dbReference>
<evidence type="ECO:0000313" key="9">
    <source>
        <dbReference type="EMBL" id="MDR6724282.1"/>
    </source>
</evidence>
<dbReference type="Gene3D" id="3.10.270.10">
    <property type="entry name" value="Urate Oxidase"/>
    <property type="match status" value="1"/>
</dbReference>
<keyword evidence="7 9" id="KW-0456">Lyase</keyword>